<dbReference type="AlphaFoldDB" id="A0AAV2YHJ1"/>
<comment type="caution">
    <text evidence="1">The sequence shown here is derived from an EMBL/GenBank/DDBJ whole genome shotgun (WGS) entry which is preliminary data.</text>
</comment>
<evidence type="ECO:0000313" key="2">
    <source>
        <dbReference type="Proteomes" id="UP001146120"/>
    </source>
</evidence>
<gene>
    <name evidence="1" type="ORF">N0F65_003513</name>
</gene>
<protein>
    <recommendedName>
        <fullName evidence="3">RNase H type-1 domain-containing protein</fullName>
    </recommendedName>
</protein>
<name>A0AAV2YHJ1_9STRA</name>
<feature type="non-terminal residue" evidence="1">
    <location>
        <position position="1"/>
    </location>
</feature>
<evidence type="ECO:0000313" key="1">
    <source>
        <dbReference type="EMBL" id="DAZ94477.1"/>
    </source>
</evidence>
<organism evidence="1 2">
    <name type="scientific">Lagenidium giganteum</name>
    <dbReference type="NCBI Taxonomy" id="4803"/>
    <lineage>
        <taxon>Eukaryota</taxon>
        <taxon>Sar</taxon>
        <taxon>Stramenopiles</taxon>
        <taxon>Oomycota</taxon>
        <taxon>Peronosporomycetes</taxon>
        <taxon>Pythiales</taxon>
        <taxon>Pythiaceae</taxon>
    </lineage>
</organism>
<keyword evidence="2" id="KW-1185">Reference proteome</keyword>
<sequence>ASTPREQRDAELERVRPHKVDENSRKVISTWPGDEAPPDAIVATFAGSAKIKQGFSASGAVLWKLPQWEVITQRRFCTLNANKMVLERGIDRRNLIGDSRLVIQQMRGDIDCKACWQERASGLIGSSGSR</sequence>
<reference evidence="1" key="2">
    <citation type="journal article" date="2023" name="Microbiol Resour">
        <title>Decontamination and Annotation of the Draft Genome Sequence of the Oomycete Lagenidium giganteum ARSEF 373.</title>
        <authorList>
            <person name="Morgan W.R."/>
            <person name="Tartar A."/>
        </authorList>
    </citation>
    <scope>NUCLEOTIDE SEQUENCE</scope>
    <source>
        <strain evidence="1">ARSEF 373</strain>
    </source>
</reference>
<proteinExistence type="predicted"/>
<reference evidence="1" key="1">
    <citation type="submission" date="2022-11" db="EMBL/GenBank/DDBJ databases">
        <authorList>
            <person name="Morgan W.R."/>
            <person name="Tartar A."/>
        </authorList>
    </citation>
    <scope>NUCLEOTIDE SEQUENCE</scope>
    <source>
        <strain evidence="1">ARSEF 373</strain>
    </source>
</reference>
<dbReference type="EMBL" id="DAKRPA010000249">
    <property type="protein sequence ID" value="DAZ94477.1"/>
    <property type="molecule type" value="Genomic_DNA"/>
</dbReference>
<accession>A0AAV2YHJ1</accession>
<evidence type="ECO:0008006" key="3">
    <source>
        <dbReference type="Google" id="ProtNLM"/>
    </source>
</evidence>
<dbReference type="Proteomes" id="UP001146120">
    <property type="component" value="Unassembled WGS sequence"/>
</dbReference>